<dbReference type="Proteomes" id="UP000253744">
    <property type="component" value="Plasmid pDrdI"/>
</dbReference>
<protein>
    <submittedName>
        <fullName evidence="1">Uncharacterized protein</fullName>
    </submittedName>
</protein>
<evidence type="ECO:0000313" key="2">
    <source>
        <dbReference type="Proteomes" id="UP000253744"/>
    </source>
</evidence>
<dbReference type="RefSeq" id="WP_114673480.1">
    <property type="nucleotide sequence ID" value="NZ_CP031163.1"/>
</dbReference>
<organism evidence="1 2">
    <name type="scientific">Deinococcus wulumuqiensis</name>
    <dbReference type="NCBI Taxonomy" id="980427"/>
    <lineage>
        <taxon>Bacteria</taxon>
        <taxon>Thermotogati</taxon>
        <taxon>Deinococcota</taxon>
        <taxon>Deinococci</taxon>
        <taxon>Deinococcales</taxon>
        <taxon>Deinococcaceae</taxon>
        <taxon>Deinococcus</taxon>
    </lineage>
</organism>
<keyword evidence="1" id="KW-0614">Plasmid</keyword>
<accession>A0A345IMA5</accession>
<gene>
    <name evidence="1" type="ORF">DVJ83_17025</name>
</gene>
<geneLocation type="plasmid" evidence="2">
    <name>pdrdi</name>
</geneLocation>
<name>A0A345IMA5_9DEIO</name>
<reference evidence="1 2" key="1">
    <citation type="submission" date="2018-07" db="EMBL/GenBank/DDBJ databases">
        <title>Complete Genome and Methylome Analysis of Deinococcus wulumuqiensis NEB 479.</title>
        <authorList>
            <person name="Fomenkov A."/>
            <person name="Luyten Y."/>
            <person name="Vincze T."/>
            <person name="Anton B.P."/>
            <person name="Clark T."/>
            <person name="Roberts R.J."/>
            <person name="Morgan R.D."/>
        </authorList>
    </citation>
    <scope>NUCLEOTIDE SEQUENCE [LARGE SCALE GENOMIC DNA]</scope>
    <source>
        <strain evidence="1 2">NEB 479</strain>
        <plasmid evidence="2">Plasmid pdrdi</plasmid>
    </source>
</reference>
<sequence length="65" mass="7163">MANPPPERLPPTRRPEFVMSVWRDASGAWQGRLKSLQDGAERLVADLRDLPGVLDTCAARGEPHA</sequence>
<dbReference type="EMBL" id="CP031163">
    <property type="protein sequence ID" value="AXH00828.1"/>
    <property type="molecule type" value="Genomic_DNA"/>
</dbReference>
<proteinExistence type="predicted"/>
<dbReference type="KEGG" id="dwu:DVJ83_17025"/>
<dbReference type="AlphaFoldDB" id="A0A345IMA5"/>
<evidence type="ECO:0000313" key="1">
    <source>
        <dbReference type="EMBL" id="AXH00828.1"/>
    </source>
</evidence>